<accession>C6LGF6</accession>
<keyword evidence="2" id="KW-1185">Reference proteome</keyword>
<dbReference type="EMBL" id="ACCL02000012">
    <property type="protein sequence ID" value="EET60156.1"/>
    <property type="molecule type" value="Genomic_DNA"/>
</dbReference>
<evidence type="ECO:0000313" key="2">
    <source>
        <dbReference type="Proteomes" id="UP000005561"/>
    </source>
</evidence>
<evidence type="ECO:0000313" key="1">
    <source>
        <dbReference type="EMBL" id="EET60156.1"/>
    </source>
</evidence>
<proteinExistence type="predicted"/>
<dbReference type="AlphaFoldDB" id="C6LGF6"/>
<protein>
    <submittedName>
        <fullName evidence="1">Uncharacterized protein</fullName>
    </submittedName>
</protein>
<sequence>MLAKIEVISSLRELIINCFSTICDEISDLGDSCFLWFWA</sequence>
<organism evidence="1 2">
    <name type="scientific">Marvinbryantia formatexigens DSM 14469</name>
    <dbReference type="NCBI Taxonomy" id="478749"/>
    <lineage>
        <taxon>Bacteria</taxon>
        <taxon>Bacillati</taxon>
        <taxon>Bacillota</taxon>
        <taxon>Clostridia</taxon>
        <taxon>Lachnospirales</taxon>
        <taxon>Lachnospiraceae</taxon>
        <taxon>Marvinbryantia</taxon>
    </lineage>
</organism>
<comment type="caution">
    <text evidence="1">The sequence shown here is derived from an EMBL/GenBank/DDBJ whole genome shotgun (WGS) entry which is preliminary data.</text>
</comment>
<reference evidence="1" key="1">
    <citation type="submission" date="2009-07" db="EMBL/GenBank/DDBJ databases">
        <authorList>
            <person name="Weinstock G."/>
            <person name="Sodergren E."/>
            <person name="Clifton S."/>
            <person name="Fulton L."/>
            <person name="Fulton B."/>
            <person name="Courtney L."/>
            <person name="Fronick C."/>
            <person name="Harrison M."/>
            <person name="Strong C."/>
            <person name="Farmer C."/>
            <person name="Delahaunty K."/>
            <person name="Markovic C."/>
            <person name="Hall O."/>
            <person name="Minx P."/>
            <person name="Tomlinson C."/>
            <person name="Mitreva M."/>
            <person name="Nelson J."/>
            <person name="Hou S."/>
            <person name="Wollam A."/>
            <person name="Pepin K.H."/>
            <person name="Johnson M."/>
            <person name="Bhonagiri V."/>
            <person name="Nash W.E."/>
            <person name="Warren W."/>
            <person name="Chinwalla A."/>
            <person name="Mardis E.R."/>
            <person name="Wilson R.K."/>
        </authorList>
    </citation>
    <scope>NUCLEOTIDE SEQUENCE [LARGE SCALE GENOMIC DNA]</scope>
    <source>
        <strain evidence="1">DSM 14469</strain>
    </source>
</reference>
<gene>
    <name evidence="1" type="ORF">BRYFOR_07716</name>
</gene>
<dbReference type="Proteomes" id="UP000005561">
    <property type="component" value="Unassembled WGS sequence"/>
</dbReference>
<name>C6LGF6_9FIRM</name>